<comment type="caution">
    <text evidence="1">The sequence shown here is derived from an EMBL/GenBank/DDBJ whole genome shotgun (WGS) entry which is preliminary data.</text>
</comment>
<dbReference type="InterPro" id="IPR021109">
    <property type="entry name" value="Peptidase_aspartic_dom_sf"/>
</dbReference>
<proteinExistence type="predicted"/>
<sequence>MLEHAAVAVSLTSPKLPPLHTTGHDTTTAAVSMRQFIFSTASYDATAICKPHIKSNHTCQLAKKSMRWIEFIRSGAILTPYVANIAMNLWGHDLLQQWNTRINISPILETNHKLTYVSWKNIR</sequence>
<dbReference type="AlphaFoldDB" id="A0AAW0HP46"/>
<evidence type="ECO:0000313" key="1">
    <source>
        <dbReference type="EMBL" id="KAK7803415.1"/>
    </source>
</evidence>
<name>A0AAW0HP46_MYOGA</name>
<evidence type="ECO:0000313" key="2">
    <source>
        <dbReference type="Proteomes" id="UP001488838"/>
    </source>
</evidence>
<protein>
    <submittedName>
        <fullName evidence="1">Uncharacterized protein</fullName>
    </submittedName>
</protein>
<dbReference type="Gene3D" id="2.40.70.10">
    <property type="entry name" value="Acid Proteases"/>
    <property type="match status" value="1"/>
</dbReference>
<keyword evidence="2" id="KW-1185">Reference proteome</keyword>
<organism evidence="1 2">
    <name type="scientific">Myodes glareolus</name>
    <name type="common">Bank vole</name>
    <name type="synonym">Clethrionomys glareolus</name>
    <dbReference type="NCBI Taxonomy" id="447135"/>
    <lineage>
        <taxon>Eukaryota</taxon>
        <taxon>Metazoa</taxon>
        <taxon>Chordata</taxon>
        <taxon>Craniata</taxon>
        <taxon>Vertebrata</taxon>
        <taxon>Euteleostomi</taxon>
        <taxon>Mammalia</taxon>
        <taxon>Eutheria</taxon>
        <taxon>Euarchontoglires</taxon>
        <taxon>Glires</taxon>
        <taxon>Rodentia</taxon>
        <taxon>Myomorpha</taxon>
        <taxon>Muroidea</taxon>
        <taxon>Cricetidae</taxon>
        <taxon>Arvicolinae</taxon>
        <taxon>Myodes</taxon>
    </lineage>
</organism>
<feature type="non-terminal residue" evidence="1">
    <location>
        <position position="123"/>
    </location>
</feature>
<reference evidence="1 2" key="1">
    <citation type="journal article" date="2023" name="bioRxiv">
        <title>Conserved and derived expression patterns and positive selection on dental genes reveal complex evolutionary context of ever-growing rodent molars.</title>
        <authorList>
            <person name="Calamari Z.T."/>
            <person name="Song A."/>
            <person name="Cohen E."/>
            <person name="Akter M."/>
            <person name="Roy R.D."/>
            <person name="Hallikas O."/>
            <person name="Christensen M.M."/>
            <person name="Li P."/>
            <person name="Marangoni P."/>
            <person name="Jernvall J."/>
            <person name="Klein O.D."/>
        </authorList>
    </citation>
    <scope>NUCLEOTIDE SEQUENCE [LARGE SCALE GENOMIC DNA]</scope>
    <source>
        <strain evidence="1">V071</strain>
    </source>
</reference>
<dbReference type="SUPFAM" id="SSF50630">
    <property type="entry name" value="Acid proteases"/>
    <property type="match status" value="1"/>
</dbReference>
<accession>A0AAW0HP46</accession>
<dbReference type="EMBL" id="JBBHLL010000419">
    <property type="protein sequence ID" value="KAK7803415.1"/>
    <property type="molecule type" value="Genomic_DNA"/>
</dbReference>
<gene>
    <name evidence="1" type="ORF">U0070_023725</name>
</gene>
<dbReference type="Proteomes" id="UP001488838">
    <property type="component" value="Unassembled WGS sequence"/>
</dbReference>